<reference evidence="2 3" key="1">
    <citation type="journal article" date="2007" name="Nature">
        <title>Evolution of genes and genomes on the Drosophila phylogeny.</title>
        <authorList>
            <consortium name="Drosophila 12 Genomes Consortium"/>
            <person name="Clark A.G."/>
            <person name="Eisen M.B."/>
            <person name="Smith D.R."/>
            <person name="Bergman C.M."/>
            <person name="Oliver B."/>
            <person name="Markow T.A."/>
            <person name="Kaufman T.C."/>
            <person name="Kellis M."/>
            <person name="Gelbart W."/>
            <person name="Iyer V.N."/>
            <person name="Pollard D.A."/>
            <person name="Sackton T.B."/>
            <person name="Larracuente A.M."/>
            <person name="Singh N.D."/>
            <person name="Abad J.P."/>
            <person name="Abt D.N."/>
            <person name="Adryan B."/>
            <person name="Aguade M."/>
            <person name="Akashi H."/>
            <person name="Anderson W.W."/>
            <person name="Aquadro C.F."/>
            <person name="Ardell D.H."/>
            <person name="Arguello R."/>
            <person name="Artieri C.G."/>
            <person name="Barbash D.A."/>
            <person name="Barker D."/>
            <person name="Barsanti P."/>
            <person name="Batterham P."/>
            <person name="Batzoglou S."/>
            <person name="Begun D."/>
            <person name="Bhutkar A."/>
            <person name="Blanco E."/>
            <person name="Bosak S.A."/>
            <person name="Bradley R.K."/>
            <person name="Brand A.D."/>
            <person name="Brent M.R."/>
            <person name="Brooks A.N."/>
            <person name="Brown R.H."/>
            <person name="Butlin R.K."/>
            <person name="Caggese C."/>
            <person name="Calvi B.R."/>
            <person name="Bernardo de Carvalho A."/>
            <person name="Caspi A."/>
            <person name="Castrezana S."/>
            <person name="Celniker S.E."/>
            <person name="Chang J.L."/>
            <person name="Chapple C."/>
            <person name="Chatterji S."/>
            <person name="Chinwalla A."/>
            <person name="Civetta A."/>
            <person name="Clifton S.W."/>
            <person name="Comeron J.M."/>
            <person name="Costello J.C."/>
            <person name="Coyne J.A."/>
            <person name="Daub J."/>
            <person name="David R.G."/>
            <person name="Delcher A.L."/>
            <person name="Delehaunty K."/>
            <person name="Do C.B."/>
            <person name="Ebling H."/>
            <person name="Edwards K."/>
            <person name="Eickbush T."/>
            <person name="Evans J.D."/>
            <person name="Filipski A."/>
            <person name="Findeiss S."/>
            <person name="Freyhult E."/>
            <person name="Fulton L."/>
            <person name="Fulton R."/>
            <person name="Garcia A.C."/>
            <person name="Gardiner A."/>
            <person name="Garfield D.A."/>
            <person name="Garvin B.E."/>
            <person name="Gibson G."/>
            <person name="Gilbert D."/>
            <person name="Gnerre S."/>
            <person name="Godfrey J."/>
            <person name="Good R."/>
            <person name="Gotea V."/>
            <person name="Gravely B."/>
            <person name="Greenberg A.J."/>
            <person name="Griffiths-Jones S."/>
            <person name="Gross S."/>
            <person name="Guigo R."/>
            <person name="Gustafson E.A."/>
            <person name="Haerty W."/>
            <person name="Hahn M.W."/>
            <person name="Halligan D.L."/>
            <person name="Halpern A.L."/>
            <person name="Halter G.M."/>
            <person name="Han M.V."/>
            <person name="Heger A."/>
            <person name="Hillier L."/>
            <person name="Hinrichs A.S."/>
            <person name="Holmes I."/>
            <person name="Hoskins R.A."/>
            <person name="Hubisz M.J."/>
            <person name="Hultmark D."/>
            <person name="Huntley M.A."/>
            <person name="Jaffe D.B."/>
            <person name="Jagadeeshan S."/>
            <person name="Jeck W.R."/>
            <person name="Johnson J."/>
            <person name="Jones C.D."/>
            <person name="Jordan W.C."/>
            <person name="Karpen G.H."/>
            <person name="Kataoka E."/>
            <person name="Keightley P.D."/>
            <person name="Kheradpour P."/>
            <person name="Kirkness E.F."/>
            <person name="Koerich L.B."/>
            <person name="Kristiansen K."/>
            <person name="Kudrna D."/>
            <person name="Kulathinal R.J."/>
            <person name="Kumar S."/>
            <person name="Kwok R."/>
            <person name="Lander E."/>
            <person name="Langley C.H."/>
            <person name="Lapoint R."/>
            <person name="Lazzaro B.P."/>
            <person name="Lee S.J."/>
            <person name="Levesque L."/>
            <person name="Li R."/>
            <person name="Lin C.F."/>
            <person name="Lin M.F."/>
            <person name="Lindblad-Toh K."/>
            <person name="Llopart A."/>
            <person name="Long M."/>
            <person name="Low L."/>
            <person name="Lozovsky E."/>
            <person name="Lu J."/>
            <person name="Luo M."/>
            <person name="Machado C.A."/>
            <person name="Makalowski W."/>
            <person name="Marzo M."/>
            <person name="Matsuda M."/>
            <person name="Matzkin L."/>
            <person name="McAllister B."/>
            <person name="McBride C.S."/>
            <person name="McKernan B."/>
            <person name="McKernan K."/>
            <person name="Mendez-Lago M."/>
            <person name="Minx P."/>
            <person name="Mollenhauer M.U."/>
            <person name="Montooth K."/>
            <person name="Mount S.M."/>
            <person name="Mu X."/>
            <person name="Myers E."/>
            <person name="Negre B."/>
            <person name="Newfeld S."/>
            <person name="Nielsen R."/>
            <person name="Noor M.A."/>
            <person name="O'Grady P."/>
            <person name="Pachter L."/>
            <person name="Papaceit M."/>
            <person name="Parisi M.J."/>
            <person name="Parisi M."/>
            <person name="Parts L."/>
            <person name="Pedersen J.S."/>
            <person name="Pesole G."/>
            <person name="Phillippy A.M."/>
            <person name="Ponting C.P."/>
            <person name="Pop M."/>
            <person name="Porcelli D."/>
            <person name="Powell J.R."/>
            <person name="Prohaska S."/>
            <person name="Pruitt K."/>
            <person name="Puig M."/>
            <person name="Quesneville H."/>
            <person name="Ram K.R."/>
            <person name="Rand D."/>
            <person name="Rasmussen M.D."/>
            <person name="Reed L.K."/>
            <person name="Reenan R."/>
            <person name="Reily A."/>
            <person name="Remington K.A."/>
            <person name="Rieger T.T."/>
            <person name="Ritchie M.G."/>
            <person name="Robin C."/>
            <person name="Rogers Y.H."/>
            <person name="Rohde C."/>
            <person name="Rozas J."/>
            <person name="Rubenfield M.J."/>
            <person name="Ruiz A."/>
            <person name="Russo S."/>
            <person name="Salzberg S.L."/>
            <person name="Sanchez-Gracia A."/>
            <person name="Saranga D.J."/>
            <person name="Sato H."/>
            <person name="Schaeffer S.W."/>
            <person name="Schatz M.C."/>
            <person name="Schlenke T."/>
            <person name="Schwartz R."/>
            <person name="Segarra C."/>
            <person name="Singh R.S."/>
            <person name="Sirot L."/>
            <person name="Sirota M."/>
            <person name="Sisneros N.B."/>
            <person name="Smith C.D."/>
            <person name="Smith T.F."/>
            <person name="Spieth J."/>
            <person name="Stage D.E."/>
            <person name="Stark A."/>
            <person name="Stephan W."/>
            <person name="Strausberg R.L."/>
            <person name="Strempel S."/>
            <person name="Sturgill D."/>
            <person name="Sutton G."/>
            <person name="Sutton G.G."/>
            <person name="Tao W."/>
            <person name="Teichmann S."/>
            <person name="Tobari Y.N."/>
            <person name="Tomimura Y."/>
            <person name="Tsolas J.M."/>
            <person name="Valente V.L."/>
            <person name="Venter E."/>
            <person name="Venter J.C."/>
            <person name="Vicario S."/>
            <person name="Vieira F.G."/>
            <person name="Vilella A.J."/>
            <person name="Villasante A."/>
            <person name="Walenz B."/>
            <person name="Wang J."/>
            <person name="Wasserman M."/>
            <person name="Watts T."/>
            <person name="Wilson D."/>
            <person name="Wilson R.K."/>
            <person name="Wing R.A."/>
            <person name="Wolfner M.F."/>
            <person name="Wong A."/>
            <person name="Wong G.K."/>
            <person name="Wu C.I."/>
            <person name="Wu G."/>
            <person name="Yamamoto D."/>
            <person name="Yang H.P."/>
            <person name="Yang S.P."/>
            <person name="Yorke J.A."/>
            <person name="Yoshida K."/>
            <person name="Zdobnov E."/>
            <person name="Zhang P."/>
            <person name="Zhang Y."/>
            <person name="Zimin A.V."/>
            <person name="Baldwin J."/>
            <person name="Abdouelleil A."/>
            <person name="Abdulkadir J."/>
            <person name="Abebe A."/>
            <person name="Abera B."/>
            <person name="Abreu J."/>
            <person name="Acer S.C."/>
            <person name="Aftuck L."/>
            <person name="Alexander A."/>
            <person name="An P."/>
            <person name="Anderson E."/>
            <person name="Anderson S."/>
            <person name="Arachi H."/>
            <person name="Azer M."/>
            <person name="Bachantsang P."/>
            <person name="Barry A."/>
            <person name="Bayul T."/>
            <person name="Berlin A."/>
            <person name="Bessette D."/>
            <person name="Bloom T."/>
            <person name="Blye J."/>
            <person name="Boguslavskiy L."/>
            <person name="Bonnet C."/>
            <person name="Boukhgalter B."/>
            <person name="Bourzgui I."/>
            <person name="Brown A."/>
            <person name="Cahill P."/>
            <person name="Channer S."/>
            <person name="Cheshatsang Y."/>
            <person name="Chuda L."/>
            <person name="Citroen M."/>
            <person name="Collymore A."/>
            <person name="Cooke P."/>
            <person name="Costello M."/>
            <person name="D'Aco K."/>
            <person name="Daza R."/>
            <person name="De Haan G."/>
            <person name="DeGray S."/>
            <person name="DeMaso C."/>
            <person name="Dhargay N."/>
            <person name="Dooley K."/>
            <person name="Dooley E."/>
            <person name="Doricent M."/>
            <person name="Dorje P."/>
            <person name="Dorjee K."/>
            <person name="Dupes A."/>
            <person name="Elong R."/>
            <person name="Falk J."/>
            <person name="Farina A."/>
            <person name="Faro S."/>
            <person name="Ferguson D."/>
            <person name="Fisher S."/>
            <person name="Foley C.D."/>
            <person name="Franke A."/>
            <person name="Friedrich D."/>
            <person name="Gadbois L."/>
            <person name="Gearin G."/>
            <person name="Gearin C.R."/>
            <person name="Giannoukos G."/>
            <person name="Goode T."/>
            <person name="Graham J."/>
            <person name="Grandbois E."/>
            <person name="Grewal S."/>
            <person name="Gyaltsen K."/>
            <person name="Hafez N."/>
            <person name="Hagos B."/>
            <person name="Hall J."/>
            <person name="Henson C."/>
            <person name="Hollinger A."/>
            <person name="Honan T."/>
            <person name="Huard M.D."/>
            <person name="Hughes L."/>
            <person name="Hurhula B."/>
            <person name="Husby M.E."/>
            <person name="Kamat A."/>
            <person name="Kanga B."/>
            <person name="Kashin S."/>
            <person name="Khazanovich D."/>
            <person name="Kisner P."/>
            <person name="Lance K."/>
            <person name="Lara M."/>
            <person name="Lee W."/>
            <person name="Lennon N."/>
            <person name="Letendre F."/>
            <person name="LeVine R."/>
            <person name="Lipovsky A."/>
            <person name="Liu X."/>
            <person name="Liu J."/>
            <person name="Liu S."/>
            <person name="Lokyitsang T."/>
            <person name="Lokyitsang Y."/>
            <person name="Lubonja R."/>
            <person name="Lui A."/>
            <person name="MacDonald P."/>
            <person name="Magnisalis V."/>
            <person name="Maru K."/>
            <person name="Matthews C."/>
            <person name="McCusker W."/>
            <person name="McDonough S."/>
            <person name="Mehta T."/>
            <person name="Meldrim J."/>
            <person name="Meneus L."/>
            <person name="Mihai O."/>
            <person name="Mihalev A."/>
            <person name="Mihova T."/>
            <person name="Mittelman R."/>
            <person name="Mlenga V."/>
            <person name="Montmayeur A."/>
            <person name="Mulrain L."/>
            <person name="Navidi A."/>
            <person name="Naylor J."/>
            <person name="Negash T."/>
            <person name="Nguyen T."/>
            <person name="Nguyen N."/>
            <person name="Nicol R."/>
            <person name="Norbu C."/>
            <person name="Norbu N."/>
            <person name="Novod N."/>
            <person name="O'Neill B."/>
            <person name="Osman S."/>
            <person name="Markiewicz E."/>
            <person name="Oyono O.L."/>
            <person name="Patti C."/>
            <person name="Phunkhang P."/>
            <person name="Pierre F."/>
            <person name="Priest M."/>
            <person name="Raghuraman S."/>
            <person name="Rege F."/>
            <person name="Reyes R."/>
            <person name="Rise C."/>
            <person name="Rogov P."/>
            <person name="Ross K."/>
            <person name="Ryan E."/>
            <person name="Settipalli S."/>
            <person name="Shea T."/>
            <person name="Sherpa N."/>
            <person name="Shi L."/>
            <person name="Shih D."/>
            <person name="Sparrow T."/>
            <person name="Spaulding J."/>
            <person name="Stalker J."/>
            <person name="Stange-Thomann N."/>
            <person name="Stavropoulos S."/>
            <person name="Stone C."/>
            <person name="Strader C."/>
            <person name="Tesfaye S."/>
            <person name="Thomson T."/>
            <person name="Thoulutsang Y."/>
            <person name="Thoulutsang D."/>
            <person name="Topham K."/>
            <person name="Topping I."/>
            <person name="Tsamla T."/>
            <person name="Vassiliev H."/>
            <person name="Vo A."/>
            <person name="Wangchuk T."/>
            <person name="Wangdi T."/>
            <person name="Weiand M."/>
            <person name="Wilkinson J."/>
            <person name="Wilson A."/>
            <person name="Yadav S."/>
            <person name="Young G."/>
            <person name="Yu Q."/>
            <person name="Zembek L."/>
            <person name="Zhong D."/>
            <person name="Zimmer A."/>
            <person name="Zwirko Z."/>
            <person name="Jaffe D.B."/>
            <person name="Alvarez P."/>
            <person name="Brockman W."/>
            <person name="Butler J."/>
            <person name="Chin C."/>
            <person name="Gnerre S."/>
            <person name="Grabherr M."/>
            <person name="Kleber M."/>
            <person name="Mauceli E."/>
            <person name="MacCallum I."/>
        </authorList>
    </citation>
    <scope>NUCLEOTIDE SEQUENCE [LARGE SCALE GENOMIC DNA]</scope>
    <source>
        <strain evidence="3">Tai18E2 / Tucson 14021-0261.01</strain>
    </source>
</reference>
<gene>
    <name evidence="2" type="primary">Dyak\GE28263</name>
    <name evidence="2" type="synonym">GE28263</name>
    <name evidence="2" type="ORF">Dyak_GE28263</name>
</gene>
<keyword evidence="3" id="KW-1185">Reference proteome</keyword>
<evidence type="ECO:0000313" key="3">
    <source>
        <dbReference type="Proteomes" id="UP000002282"/>
    </source>
</evidence>
<dbReference type="InterPro" id="IPR031961">
    <property type="entry name" value="DUF4780"/>
</dbReference>
<dbReference type="EMBL" id="CH896148">
    <property type="protein sequence ID" value="KRK05641.1"/>
    <property type="molecule type" value="Genomic_DNA"/>
</dbReference>
<accession>A0A0R1E909</accession>
<reference evidence="2 3" key="2">
    <citation type="journal article" date="2007" name="PLoS Biol.">
        <title>Principles of genome evolution in the Drosophila melanogaster species group.</title>
        <authorList>
            <person name="Ranz J.M."/>
            <person name="Maurin D."/>
            <person name="Chan Y.S."/>
            <person name="von Grotthuss M."/>
            <person name="Hillier L.W."/>
            <person name="Roote J."/>
            <person name="Ashburner M."/>
            <person name="Bergman C.M."/>
        </authorList>
    </citation>
    <scope>NUCLEOTIDE SEQUENCE [LARGE SCALE GENOMIC DNA]</scope>
    <source>
        <strain evidence="3">Tai18E2 / Tucson 14021-0261.01</strain>
    </source>
</reference>
<dbReference type="AlphaFoldDB" id="A0A0R1E909"/>
<evidence type="ECO:0000259" key="1">
    <source>
        <dbReference type="Pfam" id="PF16012"/>
    </source>
</evidence>
<evidence type="ECO:0000313" key="2">
    <source>
        <dbReference type="EMBL" id="KRK05641.1"/>
    </source>
</evidence>
<dbReference type="OrthoDB" id="8040656at2759"/>
<name>A0A0R1E909_DROYA</name>
<sequence length="80" mass="9581">MSAVYGREESQNPGLNTDKWAVVNRSTLDCNDVERQVPQFCDNIVIELYVNEESREFIAERCFTLRYCFWQLRFSKIFNF</sequence>
<dbReference type="KEGG" id="dya:Dyak_GE28263"/>
<proteinExistence type="predicted"/>
<dbReference type="Pfam" id="PF16012">
    <property type="entry name" value="DUF4780"/>
    <property type="match status" value="1"/>
</dbReference>
<protein>
    <recommendedName>
        <fullName evidence="1">DUF4780 domain-containing protein</fullName>
    </recommendedName>
</protein>
<dbReference type="Proteomes" id="UP000002282">
    <property type="component" value="Unassembled WGS sequence"/>
</dbReference>
<organism evidence="2 3">
    <name type="scientific">Drosophila yakuba</name>
    <name type="common">Fruit fly</name>
    <dbReference type="NCBI Taxonomy" id="7245"/>
    <lineage>
        <taxon>Eukaryota</taxon>
        <taxon>Metazoa</taxon>
        <taxon>Ecdysozoa</taxon>
        <taxon>Arthropoda</taxon>
        <taxon>Hexapoda</taxon>
        <taxon>Insecta</taxon>
        <taxon>Pterygota</taxon>
        <taxon>Neoptera</taxon>
        <taxon>Endopterygota</taxon>
        <taxon>Diptera</taxon>
        <taxon>Brachycera</taxon>
        <taxon>Muscomorpha</taxon>
        <taxon>Ephydroidea</taxon>
        <taxon>Drosophilidae</taxon>
        <taxon>Drosophila</taxon>
        <taxon>Sophophora</taxon>
    </lineage>
</organism>
<feature type="domain" description="DUF4780" evidence="1">
    <location>
        <begin position="9"/>
        <end position="74"/>
    </location>
</feature>